<keyword evidence="1" id="KW-0732">Signal</keyword>
<feature type="chain" id="PRO_5047246576" description="Ricin B lectin domain-containing protein" evidence="1">
    <location>
        <begin position="21"/>
        <end position="185"/>
    </location>
</feature>
<evidence type="ECO:0000313" key="2">
    <source>
        <dbReference type="EMBL" id="KAK7461066.1"/>
    </source>
</evidence>
<evidence type="ECO:0000313" key="3">
    <source>
        <dbReference type="Proteomes" id="UP001498398"/>
    </source>
</evidence>
<gene>
    <name evidence="2" type="ORF">VKT23_008995</name>
</gene>
<evidence type="ECO:0008006" key="4">
    <source>
        <dbReference type="Google" id="ProtNLM"/>
    </source>
</evidence>
<name>A0ABR1JLG5_9AGAR</name>
<dbReference type="EMBL" id="JBANRG010000014">
    <property type="protein sequence ID" value="KAK7461066.1"/>
    <property type="molecule type" value="Genomic_DNA"/>
</dbReference>
<organism evidence="2 3">
    <name type="scientific">Marasmiellus scandens</name>
    <dbReference type="NCBI Taxonomy" id="2682957"/>
    <lineage>
        <taxon>Eukaryota</taxon>
        <taxon>Fungi</taxon>
        <taxon>Dikarya</taxon>
        <taxon>Basidiomycota</taxon>
        <taxon>Agaricomycotina</taxon>
        <taxon>Agaricomycetes</taxon>
        <taxon>Agaricomycetidae</taxon>
        <taxon>Agaricales</taxon>
        <taxon>Marasmiineae</taxon>
        <taxon>Omphalotaceae</taxon>
        <taxon>Marasmiellus</taxon>
    </lineage>
</organism>
<reference evidence="2 3" key="1">
    <citation type="submission" date="2024-01" db="EMBL/GenBank/DDBJ databases">
        <title>A draft genome for the cacao thread blight pathogen Marasmiellus scandens.</title>
        <authorList>
            <person name="Baruah I.K."/>
            <person name="Leung J."/>
            <person name="Bukari Y."/>
            <person name="Amoako-Attah I."/>
            <person name="Meinhardt L.W."/>
            <person name="Bailey B.A."/>
            <person name="Cohen S.P."/>
        </authorList>
    </citation>
    <scope>NUCLEOTIDE SEQUENCE [LARGE SCALE GENOMIC DNA]</scope>
    <source>
        <strain evidence="2 3">GH-19</strain>
    </source>
</reference>
<dbReference type="Proteomes" id="UP001498398">
    <property type="component" value="Unassembled WGS sequence"/>
</dbReference>
<dbReference type="SUPFAM" id="SSF50370">
    <property type="entry name" value="Ricin B-like lectins"/>
    <property type="match status" value="1"/>
</dbReference>
<comment type="caution">
    <text evidence="2">The sequence shown here is derived from an EMBL/GenBank/DDBJ whole genome shotgun (WGS) entry which is preliminary data.</text>
</comment>
<dbReference type="InterPro" id="IPR035992">
    <property type="entry name" value="Ricin_B-like_lectins"/>
</dbReference>
<keyword evidence="3" id="KW-1185">Reference proteome</keyword>
<proteinExistence type="predicted"/>
<accession>A0ABR1JLG5</accession>
<feature type="signal peptide" evidence="1">
    <location>
        <begin position="1"/>
        <end position="20"/>
    </location>
</feature>
<dbReference type="Gene3D" id="2.80.10.50">
    <property type="match status" value="1"/>
</dbReference>
<sequence length="185" mass="18937">MFSSFKVSALALLVATAVSGTPLESRQATTCHPNAMGAGVSIINTGNPNLEWGVASATVNARLVSSSFRGLAAADWHIQQNGQSTPAYVIRDVSNDNVAVTFLHPDDIELQTASNSGNAATQLWDITCGTCSANALAGPGTVVGDACTIKLQGTNQCVQIGAGASDPLTLATCNGSARQAFKIQT</sequence>
<protein>
    <recommendedName>
        <fullName evidence="4">Ricin B lectin domain-containing protein</fullName>
    </recommendedName>
</protein>
<evidence type="ECO:0000256" key="1">
    <source>
        <dbReference type="SAM" id="SignalP"/>
    </source>
</evidence>